<dbReference type="RefSeq" id="WP_127788086.1">
    <property type="nucleotide sequence ID" value="NZ_SACL01000004.1"/>
</dbReference>
<dbReference type="InterPro" id="IPR050557">
    <property type="entry name" value="RTX_toxin/Mannuronan_C5-epim"/>
</dbReference>
<dbReference type="PANTHER" id="PTHR38340">
    <property type="entry name" value="S-LAYER PROTEIN"/>
    <property type="match status" value="1"/>
</dbReference>
<gene>
    <name evidence="3" type="ORF">EOD42_13620</name>
</gene>
<reference evidence="3 4" key="1">
    <citation type="submission" date="2019-01" db="EMBL/GenBank/DDBJ databases">
        <authorList>
            <person name="Chen W.-M."/>
        </authorList>
    </citation>
    <scope>NUCLEOTIDE SEQUENCE [LARGE SCALE GENOMIC DNA]</scope>
    <source>
        <strain evidence="3 4">CCP-6</strain>
    </source>
</reference>
<dbReference type="PROSITE" id="PS00330">
    <property type="entry name" value="HEMOLYSIN_CALCIUM"/>
    <property type="match status" value="4"/>
</dbReference>
<keyword evidence="4" id="KW-1185">Reference proteome</keyword>
<dbReference type="Pfam" id="PF00353">
    <property type="entry name" value="HemolysinCabind"/>
    <property type="match status" value="3"/>
</dbReference>
<dbReference type="InterPro" id="IPR001343">
    <property type="entry name" value="Hemolysn_Ca-bd"/>
</dbReference>
<evidence type="ECO:0000256" key="1">
    <source>
        <dbReference type="ARBA" id="ARBA00004613"/>
    </source>
</evidence>
<name>A0A437MEU8_9PROT</name>
<evidence type="ECO:0000313" key="4">
    <source>
        <dbReference type="Proteomes" id="UP000282957"/>
    </source>
</evidence>
<accession>A0A437MEU8</accession>
<organism evidence="3 4">
    <name type="scientific">Rhodovarius crocodyli</name>
    <dbReference type="NCBI Taxonomy" id="1979269"/>
    <lineage>
        <taxon>Bacteria</taxon>
        <taxon>Pseudomonadati</taxon>
        <taxon>Pseudomonadota</taxon>
        <taxon>Alphaproteobacteria</taxon>
        <taxon>Acetobacterales</taxon>
        <taxon>Roseomonadaceae</taxon>
        <taxon>Rhodovarius</taxon>
    </lineage>
</organism>
<proteinExistence type="predicted"/>
<dbReference type="Gene3D" id="2.150.10.10">
    <property type="entry name" value="Serralysin-like metalloprotease, C-terminal"/>
    <property type="match status" value="3"/>
</dbReference>
<evidence type="ECO:0000313" key="3">
    <source>
        <dbReference type="EMBL" id="RVT96153.1"/>
    </source>
</evidence>
<sequence length="440" mass="43970">MASFNISSGTITTQQYLEGGETGYIGVNGSLQTGADTAIYVNPSINGIFSGSLANPTISNAGAITGGNDAIYIDSPYSGTVYILNTGSITSTNTHVMLAFFDAGSIVFDNAGTLTSSDSTTLIFGGGDDTLIIRNGSSMSGDVEGGDGTDTIDYSHWTGSGVAVVLGGLATGTMFVNRFENVIGSAQGDSITGNSAANVLFGLDGDDTLSGMAGNDVLWGGVGNDTLTGGADDDALYGGAGNDQMAGGTGNDIYQVTDAGDVVTEAGDEGFDDVWTTVSWTVTSGNIEGVYAVGTGLTVTGSAFADVLVADTAGSTLNGSDGDDTLWGQAGDDTLTGGSGNDVIRGGGGADTITGGAGNDQLVGGAGADTFVFDAPDWGYDQVFDFVQGTDHLDMRGSGATGMADLTFYSAGGNTAVFLGSARIDLYGVSALTASDFIFA</sequence>
<dbReference type="GO" id="GO:0005576">
    <property type="term" value="C:extracellular region"/>
    <property type="evidence" value="ECO:0007669"/>
    <property type="project" value="UniProtKB-SubCell"/>
</dbReference>
<dbReference type="InterPro" id="IPR011049">
    <property type="entry name" value="Serralysin-like_metalloprot_C"/>
</dbReference>
<dbReference type="OrthoDB" id="7239458at2"/>
<dbReference type="PANTHER" id="PTHR38340:SF1">
    <property type="entry name" value="S-LAYER PROTEIN"/>
    <property type="match status" value="1"/>
</dbReference>
<evidence type="ECO:0000256" key="2">
    <source>
        <dbReference type="ARBA" id="ARBA00022525"/>
    </source>
</evidence>
<protein>
    <submittedName>
        <fullName evidence="3">Calcium-binding protein</fullName>
    </submittedName>
</protein>
<comment type="subcellular location">
    <subcellularLocation>
        <location evidence="1">Secreted</location>
    </subcellularLocation>
</comment>
<comment type="caution">
    <text evidence="3">The sequence shown here is derived from an EMBL/GenBank/DDBJ whole genome shotgun (WGS) entry which is preliminary data.</text>
</comment>
<dbReference type="AlphaFoldDB" id="A0A437MEU8"/>
<dbReference type="InterPro" id="IPR018511">
    <property type="entry name" value="Hemolysin-typ_Ca-bd_CS"/>
</dbReference>
<keyword evidence="2" id="KW-0964">Secreted</keyword>
<dbReference type="PRINTS" id="PR00313">
    <property type="entry name" value="CABNDNGRPT"/>
</dbReference>
<dbReference type="EMBL" id="SACL01000004">
    <property type="protein sequence ID" value="RVT96153.1"/>
    <property type="molecule type" value="Genomic_DNA"/>
</dbReference>
<dbReference type="SUPFAM" id="SSF51120">
    <property type="entry name" value="beta-Roll"/>
    <property type="match status" value="2"/>
</dbReference>
<dbReference type="GO" id="GO:0005509">
    <property type="term" value="F:calcium ion binding"/>
    <property type="evidence" value="ECO:0007669"/>
    <property type="project" value="InterPro"/>
</dbReference>
<dbReference type="Proteomes" id="UP000282957">
    <property type="component" value="Unassembled WGS sequence"/>
</dbReference>